<sequence>MDILLDDEDGLGGQNLVWTADENDDDNVWASVMEVPGQKKESVLFLDEDTSYVYRAKTKKWEYNRRYLKCRKRHCYAKAVLKRANGLQYICQTSSHHHLPEKSFLEANQFRQILYKRARNECTALSEIHRQELAKIEDEHVIAKMTYARLQSSMQRQRNVVYPPLPKTLAEFCLSLDEPQYAERFGKTRDGKRYFRTWRTGSALEGTVAIFVSEHFEPMLSTSHCFQIDGHFKMSPNISDVYQQVTIMPVSYDHVFPAVTILMTRKTKAAYKMAFQCLKEEVPTINMPHIMSDFEKGLLGALREEFPAAHLTGCLFHLDQAMCKKASKIGLRPLLNEDDPAGKARGKVVRMCMALPFLPAEKIDEGFRAVRDHSRIQNYNELEPFLDYVERTWLQGKTIQEKLYYLH</sequence>
<organism evidence="2 3">
    <name type="scientific">Frankliniella occidentalis</name>
    <name type="common">Western flower thrips</name>
    <name type="synonym">Euthrips occidentalis</name>
    <dbReference type="NCBI Taxonomy" id="133901"/>
    <lineage>
        <taxon>Eukaryota</taxon>
        <taxon>Metazoa</taxon>
        <taxon>Ecdysozoa</taxon>
        <taxon>Arthropoda</taxon>
        <taxon>Hexapoda</taxon>
        <taxon>Insecta</taxon>
        <taxon>Pterygota</taxon>
        <taxon>Neoptera</taxon>
        <taxon>Paraneoptera</taxon>
        <taxon>Thysanoptera</taxon>
        <taxon>Terebrantia</taxon>
        <taxon>Thripoidea</taxon>
        <taxon>Thripidae</taxon>
        <taxon>Frankliniella</taxon>
    </lineage>
</organism>
<dbReference type="OrthoDB" id="6482909at2759"/>
<name>A0A9C6XU22_FRAOC</name>
<dbReference type="KEGG" id="foc:113208726"/>
<evidence type="ECO:0000313" key="3">
    <source>
        <dbReference type="RefSeq" id="XP_052130872.1"/>
    </source>
</evidence>
<protein>
    <submittedName>
        <fullName evidence="3">Uncharacterized protein LOC113208726</fullName>
    </submittedName>
</protein>
<dbReference type="GeneID" id="113208726"/>
<dbReference type="Pfam" id="PF10551">
    <property type="entry name" value="MULE"/>
    <property type="match status" value="1"/>
</dbReference>
<proteinExistence type="predicted"/>
<evidence type="ECO:0000259" key="1">
    <source>
        <dbReference type="Pfam" id="PF10551"/>
    </source>
</evidence>
<feature type="domain" description="MULE transposase" evidence="1">
    <location>
        <begin position="244"/>
        <end position="318"/>
    </location>
</feature>
<dbReference type="RefSeq" id="XP_052130872.1">
    <property type="nucleotide sequence ID" value="XM_052274912.1"/>
</dbReference>
<gene>
    <name evidence="3" type="primary">LOC113208726</name>
</gene>
<dbReference type="AlphaFoldDB" id="A0A9C6XU22"/>
<evidence type="ECO:0000313" key="2">
    <source>
        <dbReference type="Proteomes" id="UP000504606"/>
    </source>
</evidence>
<dbReference type="InterPro" id="IPR018289">
    <property type="entry name" value="MULE_transposase_dom"/>
</dbReference>
<dbReference type="Proteomes" id="UP000504606">
    <property type="component" value="Unplaced"/>
</dbReference>
<keyword evidence="2" id="KW-1185">Reference proteome</keyword>
<accession>A0A9C6XU22</accession>
<reference evidence="3" key="1">
    <citation type="submission" date="2025-08" db="UniProtKB">
        <authorList>
            <consortium name="RefSeq"/>
        </authorList>
    </citation>
    <scope>IDENTIFICATION</scope>
    <source>
        <tissue evidence="3">Whole organism</tissue>
    </source>
</reference>